<dbReference type="InterPro" id="IPR029026">
    <property type="entry name" value="tRNA_m1G_MTases_N"/>
</dbReference>
<dbReference type="InterPro" id="IPR001537">
    <property type="entry name" value="SpoU_MeTrfase"/>
</dbReference>
<keyword evidence="2" id="KW-0808">Transferase</keyword>
<proteinExistence type="predicted"/>
<dbReference type="GO" id="GO:0006396">
    <property type="term" value="P:RNA processing"/>
    <property type="evidence" value="ECO:0007669"/>
    <property type="project" value="InterPro"/>
</dbReference>
<accession>A0AAD1XU94</accession>
<reference evidence="6" key="1">
    <citation type="submission" date="2023-07" db="EMBL/GenBank/DDBJ databases">
        <authorList>
            <consortium name="AG Swart"/>
            <person name="Singh M."/>
            <person name="Singh A."/>
            <person name="Seah K."/>
            <person name="Emmerich C."/>
        </authorList>
    </citation>
    <scope>NUCLEOTIDE SEQUENCE</scope>
    <source>
        <strain evidence="6">DP1</strain>
    </source>
</reference>
<feature type="domain" description="tRNA/rRNA methyltransferase SpoU type" evidence="5">
    <location>
        <begin position="31"/>
        <end position="168"/>
    </location>
</feature>
<dbReference type="InterPro" id="IPR051259">
    <property type="entry name" value="rRNA_Methyltransferase"/>
</dbReference>
<keyword evidence="3" id="KW-0175">Coiled coil</keyword>
<evidence type="ECO:0000256" key="3">
    <source>
        <dbReference type="SAM" id="Coils"/>
    </source>
</evidence>
<comment type="caution">
    <text evidence="6">The sequence shown here is derived from an EMBL/GenBank/DDBJ whole genome shotgun (WGS) entry which is preliminary data.</text>
</comment>
<keyword evidence="7" id="KW-1185">Reference proteome</keyword>
<evidence type="ECO:0000256" key="1">
    <source>
        <dbReference type="ARBA" id="ARBA00022603"/>
    </source>
</evidence>
<evidence type="ECO:0000256" key="2">
    <source>
        <dbReference type="ARBA" id="ARBA00022679"/>
    </source>
</evidence>
<dbReference type="PANTHER" id="PTHR43191">
    <property type="entry name" value="RRNA METHYLTRANSFERASE 3"/>
    <property type="match status" value="1"/>
</dbReference>
<dbReference type="Pfam" id="PF00588">
    <property type="entry name" value="SpoU_methylase"/>
    <property type="match status" value="1"/>
</dbReference>
<evidence type="ECO:0000313" key="6">
    <source>
        <dbReference type="EMBL" id="CAI2379014.1"/>
    </source>
</evidence>
<gene>
    <name evidence="6" type="ORF">ECRASSUSDP1_LOCUS20419</name>
</gene>
<dbReference type="GO" id="GO:0032259">
    <property type="term" value="P:methylation"/>
    <property type="evidence" value="ECO:0007669"/>
    <property type="project" value="UniProtKB-KW"/>
</dbReference>
<protein>
    <recommendedName>
        <fullName evidence="5">tRNA/rRNA methyltransferase SpoU type domain-containing protein</fullName>
    </recommendedName>
</protein>
<evidence type="ECO:0000256" key="4">
    <source>
        <dbReference type="SAM" id="MobiDB-lite"/>
    </source>
</evidence>
<dbReference type="InterPro" id="IPR029028">
    <property type="entry name" value="Alpha/beta_knot_MTases"/>
</dbReference>
<feature type="region of interest" description="Disordered" evidence="4">
    <location>
        <begin position="1"/>
        <end position="24"/>
    </location>
</feature>
<evidence type="ECO:0000259" key="5">
    <source>
        <dbReference type="Pfam" id="PF00588"/>
    </source>
</evidence>
<organism evidence="6 7">
    <name type="scientific">Euplotes crassus</name>
    <dbReference type="NCBI Taxonomy" id="5936"/>
    <lineage>
        <taxon>Eukaryota</taxon>
        <taxon>Sar</taxon>
        <taxon>Alveolata</taxon>
        <taxon>Ciliophora</taxon>
        <taxon>Intramacronucleata</taxon>
        <taxon>Spirotrichea</taxon>
        <taxon>Hypotrichia</taxon>
        <taxon>Euplotida</taxon>
        <taxon>Euplotidae</taxon>
        <taxon>Moneuplotes</taxon>
    </lineage>
</organism>
<dbReference type="AlphaFoldDB" id="A0AAD1XU94"/>
<dbReference type="PANTHER" id="PTHR43191:SF7">
    <property type="entry name" value="OBP33PEP LIKE PROTEIN"/>
    <property type="match status" value="1"/>
</dbReference>
<feature type="coiled-coil region" evidence="3">
    <location>
        <begin position="200"/>
        <end position="227"/>
    </location>
</feature>
<dbReference type="CDD" id="cd18096">
    <property type="entry name" value="SpoU-like"/>
    <property type="match status" value="1"/>
</dbReference>
<name>A0AAD1XU94_EUPCR</name>
<keyword evidence="1" id="KW-0489">Methyltransferase</keyword>
<evidence type="ECO:0000313" key="7">
    <source>
        <dbReference type="Proteomes" id="UP001295684"/>
    </source>
</evidence>
<dbReference type="GO" id="GO:0008173">
    <property type="term" value="F:RNA methyltransferase activity"/>
    <property type="evidence" value="ECO:0007669"/>
    <property type="project" value="InterPro"/>
</dbReference>
<dbReference type="Proteomes" id="UP001295684">
    <property type="component" value="Unassembled WGS sequence"/>
</dbReference>
<sequence length="242" mass="27198">MEQDSKVENQLEEETKDIPKEQNPGCPKSYLLHFNISKQKNFGRLVRSAAAFGVSEIFVVNSGKGKLDLFGHQGTAKHMDFRFFKKLKEVKEYCNENKISICGIEIIEGAEPVHKMPFRGDTLFMLGNEGTGLNQNQIDVCDQFVYIGQYTGKTASLNVACAGSIILHSFAVWANFQEHTRVGYKYEEDQVDGNSHSNIRSVLNHDADQVREERQRLKEMNDKAMDDGAAVEGIGDIFGEDP</sequence>
<dbReference type="GO" id="GO:0003723">
    <property type="term" value="F:RNA binding"/>
    <property type="evidence" value="ECO:0007669"/>
    <property type="project" value="InterPro"/>
</dbReference>
<dbReference type="EMBL" id="CAMPGE010020818">
    <property type="protein sequence ID" value="CAI2379014.1"/>
    <property type="molecule type" value="Genomic_DNA"/>
</dbReference>
<dbReference type="SUPFAM" id="SSF75217">
    <property type="entry name" value="alpha/beta knot"/>
    <property type="match status" value="1"/>
</dbReference>
<dbReference type="Gene3D" id="3.40.1280.10">
    <property type="match status" value="1"/>
</dbReference>